<sequence>MHLLSTISDADFSALLGSVLCLAARPSPSEASCVLKHLKTHAILTDKDPRFRQECEHAYARLHLMNPHPPNVSPPSPPPSFIYPPSLSATGRATYGGLGGYGFDDEAILPHMLVPRASLSVNDIMGVRAGVTRTMSFSSTSSCSLTTTTAASY</sequence>
<dbReference type="Proteomes" id="UP000041254">
    <property type="component" value="Unassembled WGS sequence"/>
</dbReference>
<keyword evidence="2" id="KW-1185">Reference proteome</keyword>
<dbReference type="AlphaFoldDB" id="A0A0G4FL67"/>
<dbReference type="VEuPathDB" id="CryptoDB:Vbra_21442"/>
<proteinExistence type="predicted"/>
<reference evidence="1 2" key="1">
    <citation type="submission" date="2014-11" db="EMBL/GenBank/DDBJ databases">
        <authorList>
            <person name="Zhu J."/>
            <person name="Qi W."/>
            <person name="Song R."/>
        </authorList>
    </citation>
    <scope>NUCLEOTIDE SEQUENCE [LARGE SCALE GENOMIC DNA]</scope>
</reference>
<organism evidence="1 2">
    <name type="scientific">Vitrella brassicaformis (strain CCMP3155)</name>
    <dbReference type="NCBI Taxonomy" id="1169540"/>
    <lineage>
        <taxon>Eukaryota</taxon>
        <taxon>Sar</taxon>
        <taxon>Alveolata</taxon>
        <taxon>Colpodellida</taxon>
        <taxon>Vitrellaceae</taxon>
        <taxon>Vitrella</taxon>
    </lineage>
</organism>
<accession>A0A0G4FL67</accession>
<evidence type="ECO:0000313" key="1">
    <source>
        <dbReference type="EMBL" id="CEM14655.1"/>
    </source>
</evidence>
<evidence type="ECO:0000313" key="2">
    <source>
        <dbReference type="Proteomes" id="UP000041254"/>
    </source>
</evidence>
<name>A0A0G4FL67_VITBC</name>
<dbReference type="InParanoid" id="A0A0G4FL67"/>
<gene>
    <name evidence="1" type="ORF">Vbra_21442</name>
</gene>
<protein>
    <submittedName>
        <fullName evidence="1">Uncharacterized protein</fullName>
    </submittedName>
</protein>
<dbReference type="EMBL" id="CDMY01000456">
    <property type="protein sequence ID" value="CEM14655.1"/>
    <property type="molecule type" value="Genomic_DNA"/>
</dbReference>